<protein>
    <submittedName>
        <fullName evidence="2">Uncharacterized protein</fullName>
    </submittedName>
</protein>
<feature type="region of interest" description="Disordered" evidence="1">
    <location>
        <begin position="1137"/>
        <end position="1161"/>
    </location>
</feature>
<feature type="region of interest" description="Disordered" evidence="1">
    <location>
        <begin position="162"/>
        <end position="205"/>
    </location>
</feature>
<organism evidence="2 3">
    <name type="scientific">Micromonospora fulviviridis</name>
    <dbReference type="NCBI Taxonomy" id="47860"/>
    <lineage>
        <taxon>Bacteria</taxon>
        <taxon>Bacillati</taxon>
        <taxon>Actinomycetota</taxon>
        <taxon>Actinomycetes</taxon>
        <taxon>Micromonosporales</taxon>
        <taxon>Micromonosporaceae</taxon>
        <taxon>Micromonospora</taxon>
    </lineage>
</organism>
<evidence type="ECO:0000256" key="1">
    <source>
        <dbReference type="SAM" id="MobiDB-lite"/>
    </source>
</evidence>
<proteinExistence type="predicted"/>
<comment type="caution">
    <text evidence="2">The sequence shown here is derived from an EMBL/GenBank/DDBJ whole genome shotgun (WGS) entry which is preliminary data.</text>
</comment>
<gene>
    <name evidence="2" type="ORF">ABZ071_31775</name>
</gene>
<reference evidence="2 3" key="1">
    <citation type="submission" date="2024-06" db="EMBL/GenBank/DDBJ databases">
        <title>The Natural Products Discovery Center: Release of the First 8490 Sequenced Strains for Exploring Actinobacteria Biosynthetic Diversity.</title>
        <authorList>
            <person name="Kalkreuter E."/>
            <person name="Kautsar S.A."/>
            <person name="Yang D."/>
            <person name="Bader C.D."/>
            <person name="Teijaro C.N."/>
            <person name="Fluegel L."/>
            <person name="Davis C.M."/>
            <person name="Simpson J.R."/>
            <person name="Lauterbach L."/>
            <person name="Steele A.D."/>
            <person name="Gui C."/>
            <person name="Meng S."/>
            <person name="Li G."/>
            <person name="Viehrig K."/>
            <person name="Ye F."/>
            <person name="Su P."/>
            <person name="Kiefer A.F."/>
            <person name="Nichols A."/>
            <person name="Cepeda A.J."/>
            <person name="Yan W."/>
            <person name="Fan B."/>
            <person name="Jiang Y."/>
            <person name="Adhikari A."/>
            <person name="Zheng C.-J."/>
            <person name="Schuster L."/>
            <person name="Cowan T.M."/>
            <person name="Smanski M.J."/>
            <person name="Chevrette M.G."/>
            <person name="De Carvalho L.P.S."/>
            <person name="Shen B."/>
        </authorList>
    </citation>
    <scope>NUCLEOTIDE SEQUENCE [LARGE SCALE GENOMIC DNA]</scope>
    <source>
        <strain evidence="2 3">NPDC006286</strain>
    </source>
</reference>
<dbReference type="Proteomes" id="UP001550348">
    <property type="component" value="Unassembled WGS sequence"/>
</dbReference>
<accession>A0ABV2VUB1</accession>
<feature type="region of interest" description="Disordered" evidence="1">
    <location>
        <begin position="667"/>
        <end position="690"/>
    </location>
</feature>
<evidence type="ECO:0000313" key="2">
    <source>
        <dbReference type="EMBL" id="MEU0156381.1"/>
    </source>
</evidence>
<name>A0ABV2VUB1_9ACTN</name>
<dbReference type="EMBL" id="JBEXRX010000179">
    <property type="protein sequence ID" value="MEU0156381.1"/>
    <property type="molecule type" value="Genomic_DNA"/>
</dbReference>
<evidence type="ECO:0000313" key="3">
    <source>
        <dbReference type="Proteomes" id="UP001550348"/>
    </source>
</evidence>
<sequence length="2003" mass="214465">MTLPATPDHGKMAVTGRPFADCGPSAGLVDVDEDALSSRETTLAGSMTWMARAGEVPPAEPSSAGVASGTASGESLAARVRGDEKPVFLPEFTAEPLANSPAVSRQSTFTQGAAPPVVVALRSLTGETLAEPIDSISVRLEAAESGALPPAALGVTDRRGVYLPSAGPVRRRPPGPPGGQPPDRGAARADPEAPSGPPADPKRIDVTPVDVAPAAKTVGPIEAVRRAFAWGWLGVELESDRLPDTLPGELTFRQGTRRLTVSVKFGPAPESRFAVADSVASVVRRNEHTARLVVAQGSAPHVVAAELAGAATRWFAEQWWARLSHLLYQRGGLVLDRASRPGRFAVLTPADRGRWAAVAVMSMYAREHPDEWTVRDEAALILRLGDMGLLDGQPHSAVRRRLLSQLGELNAHGRRVLERAWSRAAVTDPASALKRINGALTDLVPLLGDFKGGLARELPDDGGGYELRLRLPGNDGRVVPLILVEPDGRSAVHDVEYDASSRVLRVRTDVSVDALTTELAAVIAEIIASDRDATADAKAAGAKQRAATLQAQYWRQRSPWMRRTVRAMVRRRGPWIETMLRPEEPGRPAASGSTTSPGNAVPRWWMYGSGRWIGALSSITTNLGFGDLGGRAMGLNAAYAATNATRDVGQGELDHLFGRAAQRATERAPGYQPAQLASPDQAQAPTAGGLRPRIVIGPDELAQLNGTTPVPSAVDYLVKLGPAPLLAGGIGGGLLAVFGGAATAAAATAGLAGWQGLAWATAHKVGDHRQLPASKLARLVDEQTPAFQRVEILRGTYYHAMEIAGRLAASDRRADIGELRSVLAAARAALEQIRPELEREVADQLRYLRWRRSPSLRRWRPAALSRPTTGPATRAEADQAGRPSGRAPTYQFLLRYLYPALVSGALPVVTSLLSGGGSFLFSVAGALGTVSGGVGRGFGESWYSELRPIEERALRAFDTLRYLNETVDLIAQVLGDDAITVPRPLLESHGTLRALWHQRRNDRSQGRPADHSAQALFFYKHLPQIAFRSLAALGFVFLHPVAAGAALGSAAVVSVSAYAGEVTFRKLAAGLGRLSQDRALRHIAAQLPFTDKELADRIFTLAGEARRHHDLAQLGQDILIYSPRSRWRRRRSELARRLADRTSRNPPLLSRGPQPPGPARLAHADRVAAEELANTYRLHMAKADEADPPQATIVSLDRLGLLTTPGDPAGARPAAAQRWEKVQRYLTSVGLLSLDEAHRLDRLREAANTAGTPEAALIPERDRGSLSERLLHAVWSLAAQMPAALSGEHTVLLGLAGKPVAVTVREAPLPDGVQARLDLAPDDIVHAIGGTHRKAAHTLTVSTTEGTPDAQALRAALLDAHPVLMRRRTGRRQRMYRLVLITPAPTDGSVDLPATGLEAPRVRRVLVRKAGPARDDRLLTPEDAGYYYRLARRIGWIAATQAHQRLGHAAARKLGLRTSTDKADDFVRYIVHHGEAVRDAVTDRLYRLDVNGETVLVRARHDAKGQLIRARRPARGESEVTPDDPVGLIEPSPVGFATIAQVLSASSTRPGPGSGSARAEGSDLTEIPGRVSMRNLTMEPISERSLEELPGWFGELRVSDQEVVRWLWAVGRAVRAGANGVSVALEEVARWGSGLLGVTPVAVGPAMDGVGWFDPAGWRVLVPVGLSWRESWSRLMAGLVEAEVWYRVVLRLGALSWPVGRDAVVAAVGRARRVGRWASGWDPVSEQGRRQLRGVVEAILGSDLPQAPVRPLVEVLSTIEVASDGESGRVRAVGFSTGQDQFVEVDPRALILKPGFFRVGPGQPWQGRVLGGRVGAQVRHAIEWTPRPGAGYDAGSVTDVEGGDVTRAGRAGRQATVIGGRRTVAARTSGRGPRPDRAGPSLYDPAVERAYLAAADNARRRSVLIDALPRLTHAAMHALAGFAADNARTGADRADAQALRLLAFALSPSYVAGGEPDWIAGLDKVGRYEWSTAALALHRKLPQSRAALKPLLQTLVRCAPVSS</sequence>
<dbReference type="RefSeq" id="WP_355667893.1">
    <property type="nucleotide sequence ID" value="NZ_JBEXRX010000179.1"/>
</dbReference>
<keyword evidence="3" id="KW-1185">Reference proteome</keyword>
<feature type="region of interest" description="Disordered" evidence="1">
    <location>
        <begin position="861"/>
        <end position="885"/>
    </location>
</feature>